<protein>
    <recommendedName>
        <fullName evidence="7">Alpha-catulin</fullName>
    </recommendedName>
</protein>
<evidence type="ECO:0000256" key="2">
    <source>
        <dbReference type="ARBA" id="ARBA00008376"/>
    </source>
</evidence>
<keyword evidence="3" id="KW-0963">Cytoplasm</keyword>
<dbReference type="GO" id="GO:0007155">
    <property type="term" value="P:cell adhesion"/>
    <property type="evidence" value="ECO:0007669"/>
    <property type="project" value="InterPro"/>
</dbReference>
<feature type="compositionally biased region" description="Low complexity" evidence="4">
    <location>
        <begin position="918"/>
        <end position="927"/>
    </location>
</feature>
<keyword evidence="6" id="KW-1185">Reference proteome</keyword>
<dbReference type="PANTHER" id="PTHR46342">
    <property type="entry name" value="ALPHA-CATULIN"/>
    <property type="match status" value="1"/>
</dbReference>
<name>A0A553PLL9_TIGCA</name>
<dbReference type="InterPro" id="IPR036723">
    <property type="entry name" value="Alpha-catenin/vinculin-like_sf"/>
</dbReference>
<evidence type="ECO:0000256" key="1">
    <source>
        <dbReference type="ARBA" id="ARBA00004496"/>
    </source>
</evidence>
<dbReference type="GO" id="GO:0051015">
    <property type="term" value="F:actin filament binding"/>
    <property type="evidence" value="ECO:0007669"/>
    <property type="project" value="InterPro"/>
</dbReference>
<feature type="compositionally biased region" description="Polar residues" evidence="4">
    <location>
        <begin position="626"/>
        <end position="642"/>
    </location>
</feature>
<evidence type="ECO:0000313" key="5">
    <source>
        <dbReference type="EMBL" id="TRY78566.1"/>
    </source>
</evidence>
<proteinExistence type="inferred from homology"/>
<dbReference type="GO" id="GO:0045296">
    <property type="term" value="F:cadherin binding"/>
    <property type="evidence" value="ECO:0007669"/>
    <property type="project" value="InterPro"/>
</dbReference>
<dbReference type="InterPro" id="IPR006077">
    <property type="entry name" value="Vinculin/catenin"/>
</dbReference>
<dbReference type="GO" id="GO:0005737">
    <property type="term" value="C:cytoplasm"/>
    <property type="evidence" value="ECO:0007669"/>
    <property type="project" value="UniProtKB-SubCell"/>
</dbReference>
<gene>
    <name evidence="5" type="ORF">TCAL_06472</name>
</gene>
<dbReference type="SUPFAM" id="SSF47220">
    <property type="entry name" value="alpha-catenin/vinculin-like"/>
    <property type="match status" value="3"/>
</dbReference>
<evidence type="ECO:0000256" key="3">
    <source>
        <dbReference type="ARBA" id="ARBA00022490"/>
    </source>
</evidence>
<feature type="compositionally biased region" description="Basic and acidic residues" evidence="4">
    <location>
        <begin position="665"/>
        <end position="679"/>
    </location>
</feature>
<dbReference type="AlphaFoldDB" id="A0A553PLL9"/>
<dbReference type="GO" id="GO:0071944">
    <property type="term" value="C:cell periphery"/>
    <property type="evidence" value="ECO:0007669"/>
    <property type="project" value="UniProtKB-ARBA"/>
</dbReference>
<evidence type="ECO:0000313" key="6">
    <source>
        <dbReference type="Proteomes" id="UP000318571"/>
    </source>
</evidence>
<organism evidence="5 6">
    <name type="scientific">Tigriopus californicus</name>
    <name type="common">Marine copepod</name>
    <dbReference type="NCBI Taxonomy" id="6832"/>
    <lineage>
        <taxon>Eukaryota</taxon>
        <taxon>Metazoa</taxon>
        <taxon>Ecdysozoa</taxon>
        <taxon>Arthropoda</taxon>
        <taxon>Crustacea</taxon>
        <taxon>Multicrustacea</taxon>
        <taxon>Hexanauplia</taxon>
        <taxon>Copepoda</taxon>
        <taxon>Harpacticoida</taxon>
        <taxon>Harpacticidae</taxon>
        <taxon>Tigriopus</taxon>
    </lineage>
</organism>
<dbReference type="EMBL" id="VCGU01000003">
    <property type="protein sequence ID" value="TRY78566.1"/>
    <property type="molecule type" value="Genomic_DNA"/>
</dbReference>
<dbReference type="InterPro" id="IPR001033">
    <property type="entry name" value="Alpha_catenin"/>
</dbReference>
<reference evidence="5 6" key="1">
    <citation type="journal article" date="2018" name="Nat. Ecol. Evol.">
        <title>Genomic signatures of mitonuclear coevolution across populations of Tigriopus californicus.</title>
        <authorList>
            <person name="Barreto F.S."/>
            <person name="Watson E.T."/>
            <person name="Lima T.G."/>
            <person name="Willett C.S."/>
            <person name="Edmands S."/>
            <person name="Li W."/>
            <person name="Burton R.S."/>
        </authorList>
    </citation>
    <scope>NUCLEOTIDE SEQUENCE [LARGE SCALE GENOMIC DNA]</scope>
    <source>
        <strain evidence="5 6">San Diego</strain>
    </source>
</reference>
<dbReference type="STRING" id="6832.A0A553PLL9"/>
<sequence>MDIRRSGTMERKNSAHKKFGPPLNANISAIASEDIRMPNLSPPIINSPSQSLIRCSKSIALAVEMFATVGETICDQNREIHGDMQDACAKSRSFCESLEKNCDRFHRQVFTALETTITSMRRHSYDRHDFQGELNKLTHNASCLLATMTRILLLADSIMVKEVLVSKDMTMPHGENALTPLGQLHHFTEFVKAFSDFGVEMIRFCILIVSMRKNRLSMSSQSLSFATEMQERRDGHYCRQVQIEFAQNILERSSVLLLSSSSTVQSHPESGSARENRDTVFCQMRRALDLIHYIIKDGVMHCGLQLRDDEGNSIGPIFNEDDSVVSPGAVPTVMQSIECFVDAVTIMQMSLVSESYKDHLFNTLDGIIESIQDFTDSAHTKHERRQTILMLCEKAKDELSRLLGDISEDAFSGLLDISSSPQPPSRDVEDSMRALRATTDNLRLELQEIAVEHSFLLGQVCDLANAITSSLMESAIQGDFEQLEYYSVQFSATLVSIEEISKVIRNAFVSDVLNVQTKHAEINLKIFGPQIIIAAQTLIHHPHSKAAHHNLECFCTLWKSLANELMLGCKQVQGDGIFFGNHLKLPSLDHGGAPMIVEQPPTPTTVTNPSPYVNFHPSLGNSLQFPDCSSNLGNNPHQSVPDLSSFGKSGPGPQASNLQVPYAPSRERSLGDPTMEPRRHSTSSLNPNLGQRPASSSSQFFGGVSSMSGGAGFKGESERRQCLSSFNNFDPTGHEPPLGPYDNHINHPQDLLNTYKDVENNEIVKRAKKMASQSDEMYDFTIGFGRVKTTQDLFTLAEKFAEEANLLYKVIRLFSYDVPAGEDKRSLMAIADHVPKHCHTLQMLIQSPIVGKAATFTKVDSIIKETRQIMQLVVRVVHICYINANKYHLDFSNISMEGRGSSNDDSAQPFGSSGGATSGSSSGNDSS</sequence>
<dbReference type="GO" id="GO:0007266">
    <property type="term" value="P:Rho protein signal transduction"/>
    <property type="evidence" value="ECO:0007669"/>
    <property type="project" value="InterPro"/>
</dbReference>
<dbReference type="PRINTS" id="PR00805">
    <property type="entry name" value="ALPHACATENIN"/>
</dbReference>
<comment type="caution">
    <text evidence="5">The sequence shown here is derived from an EMBL/GenBank/DDBJ whole genome shotgun (WGS) entry which is preliminary data.</text>
</comment>
<dbReference type="InterPro" id="IPR030045">
    <property type="entry name" value="CTNNAL1"/>
</dbReference>
<comment type="similarity">
    <text evidence="2">Belongs to the vinculin/alpha-catenin family.</text>
</comment>
<feature type="region of interest" description="Disordered" evidence="4">
    <location>
        <begin position="626"/>
        <end position="699"/>
    </location>
</feature>
<comment type="subcellular location">
    <subcellularLocation>
        <location evidence="1">Cytoplasm</location>
    </subcellularLocation>
</comment>
<dbReference type="PANTHER" id="PTHR46342:SF1">
    <property type="entry name" value="ALPHA-CATULIN"/>
    <property type="match status" value="1"/>
</dbReference>
<accession>A0A553PLL9</accession>
<feature type="region of interest" description="Disordered" evidence="4">
    <location>
        <begin position="898"/>
        <end position="927"/>
    </location>
</feature>
<dbReference type="Pfam" id="PF01044">
    <property type="entry name" value="Vinculin"/>
    <property type="match status" value="1"/>
</dbReference>
<dbReference type="Gene3D" id="1.20.120.230">
    <property type="entry name" value="Alpha-catenin/vinculin-like"/>
    <property type="match status" value="4"/>
</dbReference>
<dbReference type="OMA" id="LAGGMCD"/>
<feature type="compositionally biased region" description="Polar residues" evidence="4">
    <location>
        <begin position="898"/>
        <end position="910"/>
    </location>
</feature>
<dbReference type="Proteomes" id="UP000318571">
    <property type="component" value="Chromosome 11"/>
</dbReference>
<evidence type="ECO:0000256" key="4">
    <source>
        <dbReference type="SAM" id="MobiDB-lite"/>
    </source>
</evidence>
<evidence type="ECO:0008006" key="7">
    <source>
        <dbReference type="Google" id="ProtNLM"/>
    </source>
</evidence>